<keyword evidence="1" id="KW-0175">Coiled coil</keyword>
<dbReference type="AlphaFoldDB" id="A0A6M4YA81"/>
<accession>A0A6M4YA81</accession>
<dbReference type="RefSeq" id="WP_171275497.1">
    <property type="nucleotide sequence ID" value="NZ_CAWPJG010000001.1"/>
</dbReference>
<evidence type="ECO:0000313" key="2">
    <source>
        <dbReference type="EMBL" id="QJT20751.1"/>
    </source>
</evidence>
<dbReference type="Proteomes" id="UP000501427">
    <property type="component" value="Chromosome"/>
</dbReference>
<sequence>MTKALHVSDKKLLAQLLAAHPQEIDVLVDVLTDHGKGRMGLEASIKQKLVMARHNPKVDRYPLALLQTLKEELQAFGGNSAMNLARRVLGRSAVPYEEIVDDVYRKLNGNSPENKPLERKEMDIALALFGNGWFGLPVEKRLERCINIKVLSGAFSLNEALYKESGDRLATLSASNIAQLGATYIGLIAKAGLNVHSTAAEAYRVTVPFVAQMGWIRLRQMAPAHKTLQHQADSSSLTQDLILSSEDGDKLMSIRLFDNPPSTRGRPLPADQVDSLNPLLSNIPGLAALAELTGSNYVLCSLPIETLTKSSQGDTLRAWVTEGGRIKEHAHLLGPDALQNVLISGVAWNVLSSAVGQKHLHDISEKLTAIKRQLDEVQGDLENLRKHKLMSLLDYVQGLLDHLHTDGIDACAQHHLESRLVDQGELEKYFRDKIADEQKKAKEQGTGKLFKSDTARSELLASLERMQSWMQSYLQAIQLRVVIYALLHKQNPLTRYRAQAAKALAELASIKAVPEESCQVYNAKMAMSGSLSSANDHQKRQLTEQLQALNNDLEQGLQGTQLLFRTFFDSSEQQVLLQLKNGVPIGARLLDSVT</sequence>
<proteinExistence type="predicted"/>
<reference evidence="2 3" key="1">
    <citation type="submission" date="2019-03" db="EMBL/GenBank/DDBJ databases">
        <title>Novel transposon Tn6433 accelerates the dissemination of tet(E) in Aeromonas from aerobic biofilm under oxytetracycline stress.</title>
        <authorList>
            <person name="Shi Y."/>
            <person name="Tian Z."/>
            <person name="Zhang Y."/>
            <person name="Zhang H."/>
            <person name="Yang M."/>
        </authorList>
    </citation>
    <scope>NUCLEOTIDE SEQUENCE [LARGE SCALE GENOMIC DNA]</scope>
    <source>
        <strain evidence="2 3">T0.1-19</strain>
    </source>
</reference>
<evidence type="ECO:0000256" key="1">
    <source>
        <dbReference type="SAM" id="Coils"/>
    </source>
</evidence>
<organism evidence="2 3">
    <name type="scientific">Aeromonas media</name>
    <dbReference type="NCBI Taxonomy" id="651"/>
    <lineage>
        <taxon>Bacteria</taxon>
        <taxon>Pseudomonadati</taxon>
        <taxon>Pseudomonadota</taxon>
        <taxon>Gammaproteobacteria</taxon>
        <taxon>Aeromonadales</taxon>
        <taxon>Aeromonadaceae</taxon>
        <taxon>Aeromonas</taxon>
    </lineage>
</organism>
<gene>
    <name evidence="2" type="ORF">E4184_04250</name>
</gene>
<dbReference type="EMBL" id="CP038441">
    <property type="protein sequence ID" value="QJT20751.1"/>
    <property type="molecule type" value="Genomic_DNA"/>
</dbReference>
<evidence type="ECO:0000313" key="3">
    <source>
        <dbReference type="Proteomes" id="UP000501427"/>
    </source>
</evidence>
<protein>
    <submittedName>
        <fullName evidence="2">Uncharacterized protein</fullName>
    </submittedName>
</protein>
<feature type="coiled-coil region" evidence="1">
    <location>
        <begin position="360"/>
        <end position="387"/>
    </location>
</feature>
<name>A0A6M4YA81_AERME</name>